<dbReference type="PANTHER" id="PTHR47044">
    <property type="entry name" value="OS02G0276400 PROTEIN"/>
    <property type="match status" value="1"/>
</dbReference>
<evidence type="ECO:0000259" key="1">
    <source>
        <dbReference type="Pfam" id="PF00857"/>
    </source>
</evidence>
<sequence length="214" mass="22829">MIDPRKAALIVIDMQNGFIDPASALCVEGAAATVPACSRALDHARELGMPVFHVVREYAEDGSDVEAVRHAAWHDGGKPVSRACVNPRSLDELAPLAPQPGDRVVVKPRFSAFFNTNLDNVLRRLGVGTVVLIGTTTPNCIRTTCYDALSLDYNVAVIEDCTSSRTPAVQAANIEDMAHIGAQMLTCDEFCMQGLASVRDVAAEVAVAVRGPRA</sequence>
<keyword evidence="3" id="KW-1185">Reference proteome</keyword>
<name>A0A369M6Y5_9ACTN</name>
<feature type="domain" description="Isochorismatase-like" evidence="1">
    <location>
        <begin position="7"/>
        <end position="188"/>
    </location>
</feature>
<dbReference type="SUPFAM" id="SSF52499">
    <property type="entry name" value="Isochorismatase-like hydrolases"/>
    <property type="match status" value="1"/>
</dbReference>
<gene>
    <name evidence="2" type="ORF">C1877_01620</name>
</gene>
<dbReference type="InterPro" id="IPR000868">
    <property type="entry name" value="Isochorismatase-like_dom"/>
</dbReference>
<comment type="caution">
    <text evidence="2">The sequence shown here is derived from an EMBL/GenBank/DDBJ whole genome shotgun (WGS) entry which is preliminary data.</text>
</comment>
<evidence type="ECO:0000313" key="3">
    <source>
        <dbReference type="Proteomes" id="UP000254000"/>
    </source>
</evidence>
<proteinExistence type="predicted"/>
<evidence type="ECO:0000313" key="2">
    <source>
        <dbReference type="EMBL" id="RDB67164.1"/>
    </source>
</evidence>
<dbReference type="InterPro" id="IPR036380">
    <property type="entry name" value="Isochorismatase-like_sf"/>
</dbReference>
<dbReference type="AlphaFoldDB" id="A0A369M6Y5"/>
<accession>A0A369M6Y5</accession>
<dbReference type="Gene3D" id="3.40.50.850">
    <property type="entry name" value="Isochorismatase-like"/>
    <property type="match status" value="1"/>
</dbReference>
<dbReference type="OrthoDB" id="9814140at2"/>
<organism evidence="2 3">
    <name type="scientific">Gordonibacter pamelaeae</name>
    <dbReference type="NCBI Taxonomy" id="471189"/>
    <lineage>
        <taxon>Bacteria</taxon>
        <taxon>Bacillati</taxon>
        <taxon>Actinomycetota</taxon>
        <taxon>Coriobacteriia</taxon>
        <taxon>Eggerthellales</taxon>
        <taxon>Eggerthellaceae</taxon>
        <taxon>Gordonibacter</taxon>
    </lineage>
</organism>
<dbReference type="RefSeq" id="WP_015540064.1">
    <property type="nucleotide sequence ID" value="NZ_CABMMS010000001.1"/>
</dbReference>
<dbReference type="Proteomes" id="UP000254000">
    <property type="component" value="Unassembled WGS sequence"/>
</dbReference>
<dbReference type="CDD" id="cd00431">
    <property type="entry name" value="cysteine_hydrolases"/>
    <property type="match status" value="1"/>
</dbReference>
<dbReference type="EMBL" id="PPTS01000001">
    <property type="protein sequence ID" value="RDB67164.1"/>
    <property type="molecule type" value="Genomic_DNA"/>
</dbReference>
<protein>
    <submittedName>
        <fullName evidence="2">Isochorismatase</fullName>
    </submittedName>
</protein>
<reference evidence="2 3" key="1">
    <citation type="journal article" date="2018" name="Elife">
        <title>Discovery and characterization of a prevalent human gut bacterial enzyme sufficient for the inactivation of a family of plant toxins.</title>
        <authorList>
            <person name="Koppel N."/>
            <person name="Bisanz J.E."/>
            <person name="Pandelia M.E."/>
            <person name="Turnbaugh P.J."/>
            <person name="Balskus E.P."/>
        </authorList>
    </citation>
    <scope>NUCLEOTIDE SEQUENCE [LARGE SCALE GENOMIC DNA]</scope>
    <source>
        <strain evidence="2 3">3C</strain>
    </source>
</reference>
<dbReference type="Pfam" id="PF00857">
    <property type="entry name" value="Isochorismatase"/>
    <property type="match status" value="1"/>
</dbReference>
<dbReference type="GeneID" id="78358413"/>